<sequence length="235" mass="27413">MVDIKAWLNSRVKNYDAGVKLYLRFGKDPALVALFTKEAESDFKRTRLQQALQELICPTPVTTEANLKFSPLIYNAIKPEFNQLHKGWPNPITDPVIQALFEQWRPLYSELMSAQQRIYEVALQGENGNTAKALESCQLAHRIMDLDNQCDDLYAQRDHYLANGHLPDGGWEKEVVGDPVRWVTERQNALRYIRDYRAKIKKDPTNKLVPKWEQKILDWQKEVDQFNKLLKLDDE</sequence>
<name>A0A4S8HH05_9BACT</name>
<dbReference type="OrthoDB" id="882482at2"/>
<protein>
    <submittedName>
        <fullName evidence="1">Uncharacterized protein</fullName>
    </submittedName>
</protein>
<comment type="caution">
    <text evidence="1">The sequence shown here is derived from an EMBL/GenBank/DDBJ whole genome shotgun (WGS) entry which is preliminary data.</text>
</comment>
<gene>
    <name evidence="1" type="ORF">FAM09_24910</name>
</gene>
<evidence type="ECO:0000313" key="2">
    <source>
        <dbReference type="Proteomes" id="UP000306918"/>
    </source>
</evidence>
<organism evidence="1 2">
    <name type="scientific">Niastella caeni</name>
    <dbReference type="NCBI Taxonomy" id="2569763"/>
    <lineage>
        <taxon>Bacteria</taxon>
        <taxon>Pseudomonadati</taxon>
        <taxon>Bacteroidota</taxon>
        <taxon>Chitinophagia</taxon>
        <taxon>Chitinophagales</taxon>
        <taxon>Chitinophagaceae</taxon>
        <taxon>Niastella</taxon>
    </lineage>
</organism>
<evidence type="ECO:0000313" key="1">
    <source>
        <dbReference type="EMBL" id="THU34263.1"/>
    </source>
</evidence>
<dbReference type="Proteomes" id="UP000306918">
    <property type="component" value="Unassembled WGS sequence"/>
</dbReference>
<dbReference type="RefSeq" id="WP_136579879.1">
    <property type="nucleotide sequence ID" value="NZ_STFF01000008.1"/>
</dbReference>
<reference evidence="1 2" key="1">
    <citation type="submission" date="2019-04" db="EMBL/GenBank/DDBJ databases">
        <title>Niastella caeni sp. nov., isolated from activated sludge.</title>
        <authorList>
            <person name="Sheng M."/>
        </authorList>
    </citation>
    <scope>NUCLEOTIDE SEQUENCE [LARGE SCALE GENOMIC DNA]</scope>
    <source>
        <strain evidence="1 2">HX-2-15</strain>
    </source>
</reference>
<dbReference type="AlphaFoldDB" id="A0A4S8HH05"/>
<keyword evidence="2" id="KW-1185">Reference proteome</keyword>
<accession>A0A4S8HH05</accession>
<dbReference type="EMBL" id="STFF01000008">
    <property type="protein sequence ID" value="THU34263.1"/>
    <property type="molecule type" value="Genomic_DNA"/>
</dbReference>
<proteinExistence type="predicted"/>